<evidence type="ECO:0000256" key="1">
    <source>
        <dbReference type="ARBA" id="ARBA00008136"/>
    </source>
</evidence>
<keyword evidence="10" id="KW-1185">Reference proteome</keyword>
<evidence type="ECO:0000313" key="10">
    <source>
        <dbReference type="Proteomes" id="UP001257739"/>
    </source>
</evidence>
<name>A0ABU1UMH1_9ACTN</name>
<keyword evidence="7" id="KW-0456">Lyase</keyword>
<keyword evidence="6" id="KW-0238">DNA-binding</keyword>
<gene>
    <name evidence="9" type="ORF">J2X11_001223</name>
</gene>
<dbReference type="PANTHER" id="PTHR13604:SF0">
    <property type="entry name" value="ABASIC SITE PROCESSING PROTEIN HMCES"/>
    <property type="match status" value="1"/>
</dbReference>
<keyword evidence="3" id="KW-0227">DNA damage</keyword>
<dbReference type="PANTHER" id="PTHR13604">
    <property type="entry name" value="DC12-RELATED"/>
    <property type="match status" value="1"/>
</dbReference>
<accession>A0ABU1UMH1</accession>
<dbReference type="Pfam" id="PF02586">
    <property type="entry name" value="SRAP"/>
    <property type="match status" value="1"/>
</dbReference>
<evidence type="ECO:0000256" key="3">
    <source>
        <dbReference type="ARBA" id="ARBA00022763"/>
    </source>
</evidence>
<dbReference type="RefSeq" id="WP_309968108.1">
    <property type="nucleotide sequence ID" value="NZ_JAVDWH010000001.1"/>
</dbReference>
<comment type="caution">
    <text evidence="9">The sequence shown here is derived from an EMBL/GenBank/DDBJ whole genome shotgun (WGS) entry which is preliminary data.</text>
</comment>
<evidence type="ECO:0000256" key="2">
    <source>
        <dbReference type="ARBA" id="ARBA00022670"/>
    </source>
</evidence>
<dbReference type="Proteomes" id="UP001257739">
    <property type="component" value="Unassembled WGS sequence"/>
</dbReference>
<dbReference type="InterPro" id="IPR003738">
    <property type="entry name" value="SRAP"/>
</dbReference>
<proteinExistence type="inferred from homology"/>
<keyword evidence="4 8" id="KW-0378">Hydrolase</keyword>
<reference evidence="9 10" key="1">
    <citation type="submission" date="2023-07" db="EMBL/GenBank/DDBJ databases">
        <title>Sorghum-associated microbial communities from plants grown in Nebraska, USA.</title>
        <authorList>
            <person name="Schachtman D."/>
        </authorList>
    </citation>
    <scope>NUCLEOTIDE SEQUENCE [LARGE SCALE GENOMIC DNA]</scope>
    <source>
        <strain evidence="9 10">BE248</strain>
    </source>
</reference>
<keyword evidence="2 8" id="KW-0645">Protease</keyword>
<sequence length="241" mass="26929">MCGRYATTQTSASLNQAFEVDLVNSFVELEADYNMAPTKLAPIVIGRAPEEASADRPLRELLTAKWGLIPSWAKDQSIGNRMINARSETLAEKPAFKKAFGKRRALIPADGYFEWYAREPIDGKKTPKQPFYITPKDGSILAMAGLYEFWKNREDDEWVISYTIITTTAEDELGHLHDRMPLFVEPGGYDAWLDPAPHATEELLELLIPAAPGRLDAFPVSTEVNNVRNNGPELIVPIPPE</sequence>
<evidence type="ECO:0000256" key="6">
    <source>
        <dbReference type="ARBA" id="ARBA00023125"/>
    </source>
</evidence>
<evidence type="ECO:0000256" key="7">
    <source>
        <dbReference type="ARBA" id="ARBA00023239"/>
    </source>
</evidence>
<dbReference type="SUPFAM" id="SSF143081">
    <property type="entry name" value="BB1717-like"/>
    <property type="match status" value="1"/>
</dbReference>
<keyword evidence="5" id="KW-0190">Covalent protein-DNA linkage</keyword>
<evidence type="ECO:0000313" key="9">
    <source>
        <dbReference type="EMBL" id="MDR7086384.1"/>
    </source>
</evidence>
<dbReference type="EC" id="3.4.-.-" evidence="8"/>
<evidence type="ECO:0000256" key="5">
    <source>
        <dbReference type="ARBA" id="ARBA00023124"/>
    </source>
</evidence>
<protein>
    <recommendedName>
        <fullName evidence="8">Abasic site processing protein</fullName>
        <ecNumber evidence="8">3.4.-.-</ecNumber>
    </recommendedName>
</protein>
<comment type="similarity">
    <text evidence="1 8">Belongs to the SOS response-associated peptidase family.</text>
</comment>
<dbReference type="EMBL" id="JAVDWH010000001">
    <property type="protein sequence ID" value="MDR7086384.1"/>
    <property type="molecule type" value="Genomic_DNA"/>
</dbReference>
<evidence type="ECO:0000256" key="8">
    <source>
        <dbReference type="RuleBase" id="RU364100"/>
    </source>
</evidence>
<organism evidence="9 10">
    <name type="scientific">Aeromicrobium panaciterrae</name>
    <dbReference type="NCBI Taxonomy" id="363861"/>
    <lineage>
        <taxon>Bacteria</taxon>
        <taxon>Bacillati</taxon>
        <taxon>Actinomycetota</taxon>
        <taxon>Actinomycetes</taxon>
        <taxon>Propionibacteriales</taxon>
        <taxon>Nocardioidaceae</taxon>
        <taxon>Aeromicrobium</taxon>
    </lineage>
</organism>
<dbReference type="InterPro" id="IPR036590">
    <property type="entry name" value="SRAP-like"/>
</dbReference>
<evidence type="ECO:0000256" key="4">
    <source>
        <dbReference type="ARBA" id="ARBA00022801"/>
    </source>
</evidence>
<dbReference type="Gene3D" id="3.90.1680.10">
    <property type="entry name" value="SOS response associated peptidase-like"/>
    <property type="match status" value="1"/>
</dbReference>